<keyword evidence="2" id="KW-1185">Reference proteome</keyword>
<accession>A0ABV1CIR1</accession>
<name>A0ABV1CIR1_9FIRM</name>
<sequence>MLNSIELVNKLNDKGVEFCEISKEQAIHYLEEHNYYVKVSSYRHNFKKDEKGKYKDLDFFHLKDLSTIDMHLKFLILKTILNLEHSLKVNLLKSIENNGLDDVNLTLEFLDSLGNNKGDTEYNIKKELYGRRGKGYVGNLLDKFTHPNYPIWTFVEVISFGTLVKFIKFYVENYENNFADCDILFRVRDIRNASAHSNCLIHNLPDKREYYLDGIYKFLKNNLDEYNGVFIKRKLRNLFIHDFICLLYAFNLYVKSDEIKTHRFKEIKEFFDIRVIRNKDKYEKNKILIDDYKFVKKVIDLFCDNAI</sequence>
<evidence type="ECO:0000313" key="1">
    <source>
        <dbReference type="EMBL" id="MEQ2401770.1"/>
    </source>
</evidence>
<proteinExistence type="predicted"/>
<dbReference type="Pfam" id="PF07751">
    <property type="entry name" value="Abi_2"/>
    <property type="match status" value="1"/>
</dbReference>
<evidence type="ECO:0000313" key="2">
    <source>
        <dbReference type="Proteomes" id="UP001447979"/>
    </source>
</evidence>
<organism evidence="1 2">
    <name type="scientific">Peptoniphilus hominis</name>
    <name type="common">ex Hitch et al. 2025</name>
    <dbReference type="NCBI Taxonomy" id="3133174"/>
    <lineage>
        <taxon>Bacteria</taxon>
        <taxon>Bacillati</taxon>
        <taxon>Bacillota</taxon>
        <taxon>Tissierellia</taxon>
        <taxon>Tissierellales</taxon>
        <taxon>Peptoniphilaceae</taxon>
        <taxon>Peptoniphilus</taxon>
    </lineage>
</organism>
<dbReference type="RefSeq" id="WP_349171543.1">
    <property type="nucleotide sequence ID" value="NZ_JBBMFO010000041.1"/>
</dbReference>
<dbReference type="Proteomes" id="UP001447979">
    <property type="component" value="Unassembled WGS sequence"/>
</dbReference>
<gene>
    <name evidence="1" type="ORF">WMO19_09165</name>
</gene>
<protein>
    <submittedName>
        <fullName evidence="1">Abi family protein</fullName>
    </submittedName>
</protein>
<dbReference type="EMBL" id="JBBMFO010000041">
    <property type="protein sequence ID" value="MEQ2401770.1"/>
    <property type="molecule type" value="Genomic_DNA"/>
</dbReference>
<dbReference type="InterPro" id="IPR011664">
    <property type="entry name" value="Abi_system_AbiD/AbiF-like"/>
</dbReference>
<comment type="caution">
    <text evidence="1">The sequence shown here is derived from an EMBL/GenBank/DDBJ whole genome shotgun (WGS) entry which is preliminary data.</text>
</comment>
<reference evidence="1 2" key="1">
    <citation type="submission" date="2024-03" db="EMBL/GenBank/DDBJ databases">
        <title>Human intestinal bacterial collection.</title>
        <authorList>
            <person name="Pauvert C."/>
            <person name="Hitch T.C.A."/>
            <person name="Clavel T."/>
        </authorList>
    </citation>
    <scope>NUCLEOTIDE SEQUENCE [LARGE SCALE GENOMIC DNA]</scope>
    <source>
        <strain evidence="1 2">CLA-SR-H025</strain>
    </source>
</reference>